<evidence type="ECO:0000313" key="6">
    <source>
        <dbReference type="EMBL" id="KAF4685361.1"/>
    </source>
</evidence>
<gene>
    <name evidence="6" type="ORF">FOZ60_006624</name>
</gene>
<protein>
    <recommendedName>
        <fullName evidence="5">RING-type domain-containing protein</fullName>
    </recommendedName>
</protein>
<keyword evidence="2" id="KW-0862">Zinc</keyword>
<dbReference type="EMBL" id="JABANP010000266">
    <property type="protein sequence ID" value="KAF4685361.1"/>
    <property type="molecule type" value="Genomic_DNA"/>
</dbReference>
<feature type="repeat" description="ANK" evidence="1">
    <location>
        <begin position="521"/>
        <end position="553"/>
    </location>
</feature>
<dbReference type="SMART" id="SM00248">
    <property type="entry name" value="ANK"/>
    <property type="match status" value="3"/>
</dbReference>
<dbReference type="Proteomes" id="UP000541610">
    <property type="component" value="Unassembled WGS sequence"/>
</dbReference>
<keyword evidence="4" id="KW-0472">Membrane</keyword>
<dbReference type="SUPFAM" id="SSF48403">
    <property type="entry name" value="Ankyrin repeat"/>
    <property type="match status" value="1"/>
</dbReference>
<dbReference type="GO" id="GO:0016567">
    <property type="term" value="P:protein ubiquitination"/>
    <property type="evidence" value="ECO:0007669"/>
    <property type="project" value="TreeGrafter"/>
</dbReference>
<evidence type="ECO:0000256" key="1">
    <source>
        <dbReference type="PROSITE-ProRule" id="PRU00023"/>
    </source>
</evidence>
<keyword evidence="4" id="KW-1133">Transmembrane helix</keyword>
<dbReference type="Gene3D" id="3.30.40.10">
    <property type="entry name" value="Zinc/RING finger domain, C3HC4 (zinc finger)"/>
    <property type="match status" value="1"/>
</dbReference>
<feature type="domain" description="RING-type" evidence="5">
    <location>
        <begin position="369"/>
        <end position="406"/>
    </location>
</feature>
<dbReference type="SUPFAM" id="SSF57850">
    <property type="entry name" value="RING/U-box"/>
    <property type="match status" value="1"/>
</dbReference>
<dbReference type="SUPFAM" id="SSF51197">
    <property type="entry name" value="Clavaminate synthase-like"/>
    <property type="match status" value="1"/>
</dbReference>
<evidence type="ECO:0000313" key="7">
    <source>
        <dbReference type="Proteomes" id="UP000541610"/>
    </source>
</evidence>
<dbReference type="SMART" id="SM00184">
    <property type="entry name" value="RING"/>
    <property type="match status" value="1"/>
</dbReference>
<organism evidence="6 7">
    <name type="scientific">Perkinsus olseni</name>
    <name type="common">Perkinsus atlanticus</name>
    <dbReference type="NCBI Taxonomy" id="32597"/>
    <lineage>
        <taxon>Eukaryota</taxon>
        <taxon>Sar</taxon>
        <taxon>Alveolata</taxon>
        <taxon>Perkinsozoa</taxon>
        <taxon>Perkinsea</taxon>
        <taxon>Perkinsida</taxon>
        <taxon>Perkinsidae</taxon>
        <taxon>Perkinsus</taxon>
    </lineage>
</organism>
<reference evidence="6 7" key="1">
    <citation type="submission" date="2020-04" db="EMBL/GenBank/DDBJ databases">
        <title>Perkinsus olseni comparative genomics.</title>
        <authorList>
            <person name="Bogema D.R."/>
        </authorList>
    </citation>
    <scope>NUCLEOTIDE SEQUENCE [LARGE SCALE GENOMIC DNA]</scope>
    <source>
        <strain evidence="6">00978-12</strain>
    </source>
</reference>
<keyword evidence="2" id="KW-0479">Metal-binding</keyword>
<feature type="region of interest" description="Disordered" evidence="3">
    <location>
        <begin position="420"/>
        <end position="463"/>
    </location>
</feature>
<dbReference type="InterPro" id="IPR001841">
    <property type="entry name" value="Znf_RING"/>
</dbReference>
<feature type="region of interest" description="Disordered" evidence="3">
    <location>
        <begin position="71"/>
        <end position="100"/>
    </location>
</feature>
<dbReference type="GO" id="GO:0061630">
    <property type="term" value="F:ubiquitin protein ligase activity"/>
    <property type="evidence" value="ECO:0007669"/>
    <property type="project" value="UniProtKB-EC"/>
</dbReference>
<dbReference type="InterPro" id="IPR013083">
    <property type="entry name" value="Znf_RING/FYVE/PHD"/>
</dbReference>
<dbReference type="InterPro" id="IPR036770">
    <property type="entry name" value="Ankyrin_rpt-contain_sf"/>
</dbReference>
<feature type="transmembrane region" description="Helical" evidence="4">
    <location>
        <begin position="31"/>
        <end position="52"/>
    </location>
</feature>
<evidence type="ECO:0000256" key="3">
    <source>
        <dbReference type="SAM" id="MobiDB-lite"/>
    </source>
</evidence>
<evidence type="ECO:0000256" key="4">
    <source>
        <dbReference type="SAM" id="Phobius"/>
    </source>
</evidence>
<dbReference type="PANTHER" id="PTHR22996">
    <property type="entry name" value="MAHOGUNIN"/>
    <property type="match status" value="1"/>
</dbReference>
<sequence>MTSSPSGGFTPLMELPEVAYSSSTLPTSPGAHNAIVLIVSLLMGAWAAMIVLRSLKAVTILKHLQPGVTNGGEDSAFSDASSEDSSATADAADHHHRPIKEPHVLTVPRMSVYAKDFDSITRKHVAQILQASRELRKPSVPIPSLNLCSTLTSVAYVGGKLTVKTSSPCKVHIATGVGASTLDALLNPTSHAGSTGPMGAAERRAAARHWWLEVVKEALRPTPLPSEDARQLRWSRVPPEAVVMPPMVEPLAPASRARSEDDCRLELSASIGGVSDALHFPNSQPDLLNRLQALCSTTIDSGTSVDLVIPPVAGDVFPLMLLLADPTRAGWVLALCANQTVLGELVVTDDGALHCLTLFGLRPEDDKTCMICYDNVRSVALLPCGHCCLCYRCARHLRDQKCPMCRSGSFGLFEWQLSGPSSSPGSSRDPRPAPTARRPPPPPEGRPPRELETARPLVPAVPPDAKNLPLPVLLDRSSSTAAAVGDESLRLAVESGDPKRVAEVLARPNTDINRFFDRFSYRHTALFIATKLGKIDLMRLLLSAGANPNLICTSTQIYERDTLDFHETALYHAVRTKKLDAARELLSHPATDVNVVCRHEYVRGEEEWGEDIETMTFRALDVVPVGPAGERIAAEIRDRGGLTAEELSKVRSAGLVDPSDPIWTDEGLLQALGSEYRLSAVEVELTETRSIPAVKDFPLPKFLGMYRTNELYSGLADAKAHPKSLQALPFPVVRRLDVPLVRARLVDGWRGRTRSVIHQDSQHNQHCVIDGSKRFIIWPADSGIDSDAFGWIDVEDFPEHKEQFPEVSMPCKGHNASSCEVYGAFAARVNISDMDLKAFPAWSEAVWYGFASTCDDKGNPSSTVLSDCEFYDTTGNDTRASFASQTSACGKLRKQHEGVEL</sequence>
<keyword evidence="1" id="KW-0040">ANK repeat</keyword>
<proteinExistence type="predicted"/>
<dbReference type="AlphaFoldDB" id="A0A7J6NQN5"/>
<dbReference type="GO" id="GO:0008270">
    <property type="term" value="F:zinc ion binding"/>
    <property type="evidence" value="ECO:0007669"/>
    <property type="project" value="UniProtKB-KW"/>
</dbReference>
<dbReference type="InterPro" id="IPR002110">
    <property type="entry name" value="Ankyrin_rpt"/>
</dbReference>
<dbReference type="Gene3D" id="2.60.120.650">
    <property type="entry name" value="Cupin"/>
    <property type="match status" value="1"/>
</dbReference>
<dbReference type="Pfam" id="PF13920">
    <property type="entry name" value="zf-C3HC4_3"/>
    <property type="match status" value="1"/>
</dbReference>
<dbReference type="PANTHER" id="PTHR22996:SF0">
    <property type="entry name" value="RE60872P-RELATED"/>
    <property type="match status" value="1"/>
</dbReference>
<keyword evidence="4" id="KW-0812">Transmembrane</keyword>
<evidence type="ECO:0000256" key="2">
    <source>
        <dbReference type="PROSITE-ProRule" id="PRU00175"/>
    </source>
</evidence>
<dbReference type="PROSITE" id="PS50089">
    <property type="entry name" value="ZF_RING_2"/>
    <property type="match status" value="1"/>
</dbReference>
<dbReference type="Pfam" id="PF12796">
    <property type="entry name" value="Ank_2"/>
    <property type="match status" value="1"/>
</dbReference>
<accession>A0A7J6NQN5</accession>
<dbReference type="PROSITE" id="PS50297">
    <property type="entry name" value="ANK_REP_REGION"/>
    <property type="match status" value="1"/>
</dbReference>
<evidence type="ECO:0000259" key="5">
    <source>
        <dbReference type="PROSITE" id="PS50089"/>
    </source>
</evidence>
<feature type="compositionally biased region" description="Low complexity" evidence="3">
    <location>
        <begin position="74"/>
        <end position="90"/>
    </location>
</feature>
<dbReference type="PROSITE" id="PS50088">
    <property type="entry name" value="ANK_REPEAT"/>
    <property type="match status" value="1"/>
</dbReference>
<keyword evidence="2" id="KW-0863">Zinc-finger</keyword>
<dbReference type="InterPro" id="IPR045194">
    <property type="entry name" value="MGRN1/RNF157-like"/>
</dbReference>
<dbReference type="OrthoDB" id="1711136at2759"/>
<dbReference type="Gene3D" id="1.25.40.20">
    <property type="entry name" value="Ankyrin repeat-containing domain"/>
    <property type="match status" value="1"/>
</dbReference>
<comment type="caution">
    <text evidence="6">The sequence shown here is derived from an EMBL/GenBank/DDBJ whole genome shotgun (WGS) entry which is preliminary data.</text>
</comment>
<name>A0A7J6NQN5_PEROL</name>